<dbReference type="InterPro" id="IPR035959">
    <property type="entry name" value="RutC-like_sf"/>
</dbReference>
<evidence type="ECO:0000256" key="1">
    <source>
        <dbReference type="ARBA" id="ARBA00010552"/>
    </source>
</evidence>
<dbReference type="PANTHER" id="PTHR11803:SF58">
    <property type="entry name" value="PROTEIN HMF1-RELATED"/>
    <property type="match status" value="1"/>
</dbReference>
<dbReference type="GO" id="GO:0019239">
    <property type="term" value="F:deaminase activity"/>
    <property type="evidence" value="ECO:0007669"/>
    <property type="project" value="TreeGrafter"/>
</dbReference>
<dbReference type="EMBL" id="ASHR01000021">
    <property type="protein sequence ID" value="ERG64402.1"/>
    <property type="molecule type" value="Genomic_DNA"/>
</dbReference>
<evidence type="ECO:0000313" key="2">
    <source>
        <dbReference type="EMBL" id="ERG64402.1"/>
    </source>
</evidence>
<comment type="similarity">
    <text evidence="1">Belongs to the RutC family.</text>
</comment>
<dbReference type="Gene3D" id="3.30.1330.40">
    <property type="entry name" value="RutC-like"/>
    <property type="match status" value="1"/>
</dbReference>
<name>U1LQS1_9MICO</name>
<comment type="caution">
    <text evidence="2">The sequence shown here is derived from an EMBL/GenBank/DDBJ whole genome shotgun (WGS) entry which is preliminary data.</text>
</comment>
<dbReference type="Pfam" id="PF01042">
    <property type="entry name" value="Ribonuc_L-PSP"/>
    <property type="match status" value="1"/>
</dbReference>
<keyword evidence="3" id="KW-1185">Reference proteome</keyword>
<dbReference type="GO" id="GO:0005829">
    <property type="term" value="C:cytosol"/>
    <property type="evidence" value="ECO:0007669"/>
    <property type="project" value="TreeGrafter"/>
</dbReference>
<dbReference type="SUPFAM" id="SSF55298">
    <property type="entry name" value="YjgF-like"/>
    <property type="match status" value="1"/>
</dbReference>
<dbReference type="CDD" id="cd00448">
    <property type="entry name" value="YjgF_YER057c_UK114_family"/>
    <property type="match status" value="1"/>
</dbReference>
<dbReference type="AlphaFoldDB" id="U1LQS1"/>
<gene>
    <name evidence="2" type="ORF">L332_08065</name>
</gene>
<evidence type="ECO:0000313" key="3">
    <source>
        <dbReference type="Proteomes" id="UP000016462"/>
    </source>
</evidence>
<dbReference type="PANTHER" id="PTHR11803">
    <property type="entry name" value="2-IMINOBUTANOATE/2-IMINOPROPANOATE DEAMINASE RIDA"/>
    <property type="match status" value="1"/>
</dbReference>
<dbReference type="Proteomes" id="UP000016462">
    <property type="component" value="Unassembled WGS sequence"/>
</dbReference>
<proteinExistence type="inferred from homology"/>
<organism evidence="2 3">
    <name type="scientific">Agrococcus pavilionensis RW1</name>
    <dbReference type="NCBI Taxonomy" id="1330458"/>
    <lineage>
        <taxon>Bacteria</taxon>
        <taxon>Bacillati</taxon>
        <taxon>Actinomycetota</taxon>
        <taxon>Actinomycetes</taxon>
        <taxon>Micrococcales</taxon>
        <taxon>Microbacteriaceae</taxon>
        <taxon>Agrococcus</taxon>
    </lineage>
</organism>
<protein>
    <submittedName>
        <fullName evidence="2">Uncharacterized protein</fullName>
    </submittedName>
</protein>
<sequence length="96" mass="9768">MVSIDPQTGQLAGASIQSQTTQALHNCASVLQAAGCTLDDVAMVTVLLAHPDDFAGMNEAYAAVFATDPPARAVARLGPELPGVLVSIALTAHVGR</sequence>
<dbReference type="InterPro" id="IPR006175">
    <property type="entry name" value="YjgF/YER057c/UK114"/>
</dbReference>
<accession>U1LQS1</accession>
<reference evidence="2 3" key="1">
    <citation type="journal article" date="2013" name="Genome Announc.">
        <title>First draft genome sequence from a member of the genus agrococcus, isolated from modern microbialites.</title>
        <authorList>
            <person name="White R.A.III."/>
            <person name="Grassa C.J."/>
            <person name="Suttle C.A."/>
        </authorList>
    </citation>
    <scope>NUCLEOTIDE SEQUENCE [LARGE SCALE GENOMIC DNA]</scope>
    <source>
        <strain evidence="2 3">RW1</strain>
    </source>
</reference>